<dbReference type="EMBL" id="HBUF01014974">
    <property type="protein sequence ID" value="CAG6609530.1"/>
    <property type="molecule type" value="Transcribed_RNA"/>
</dbReference>
<proteinExistence type="predicted"/>
<name>A0A8D8LEX2_9HEMI</name>
<reference evidence="1" key="1">
    <citation type="submission" date="2021-05" db="EMBL/GenBank/DDBJ databases">
        <authorList>
            <person name="Alioto T."/>
            <person name="Alioto T."/>
            <person name="Gomez Garrido J."/>
        </authorList>
    </citation>
    <scope>NUCLEOTIDE SEQUENCE</scope>
</reference>
<sequence>MNPRASSQSTLNPRNASSRICHISTDVNPSFVIPRVVLSAGGPLRLLQVLKVLVEIPGMHLLASWLLLPRLVLCQTQKLLLLPTQHTPTVMEDTRTKNAMVRSCVEKR</sequence>
<dbReference type="AlphaFoldDB" id="A0A8D8LEX2"/>
<organism evidence="1">
    <name type="scientific">Cacopsylla melanoneura</name>
    <dbReference type="NCBI Taxonomy" id="428564"/>
    <lineage>
        <taxon>Eukaryota</taxon>
        <taxon>Metazoa</taxon>
        <taxon>Ecdysozoa</taxon>
        <taxon>Arthropoda</taxon>
        <taxon>Hexapoda</taxon>
        <taxon>Insecta</taxon>
        <taxon>Pterygota</taxon>
        <taxon>Neoptera</taxon>
        <taxon>Paraneoptera</taxon>
        <taxon>Hemiptera</taxon>
        <taxon>Sternorrhyncha</taxon>
        <taxon>Psylloidea</taxon>
        <taxon>Psyllidae</taxon>
        <taxon>Psyllinae</taxon>
        <taxon>Cacopsylla</taxon>
    </lineage>
</organism>
<protein>
    <submittedName>
        <fullName evidence="1">Uncharacterized protein</fullName>
    </submittedName>
</protein>
<accession>A0A8D8LEX2</accession>
<evidence type="ECO:0000313" key="1">
    <source>
        <dbReference type="EMBL" id="CAG6609530.1"/>
    </source>
</evidence>